<dbReference type="NCBIfam" id="TIGR00093">
    <property type="entry name" value="pseudouridine synthase"/>
    <property type="match status" value="1"/>
</dbReference>
<evidence type="ECO:0000256" key="2">
    <source>
        <dbReference type="ARBA" id="ARBA00023235"/>
    </source>
</evidence>
<proteinExistence type="inferred from homology"/>
<dbReference type="AlphaFoldDB" id="A0A7S0ZIH2"/>
<dbReference type="InterPro" id="IPR020103">
    <property type="entry name" value="PsdUridine_synth_cat_dom_sf"/>
</dbReference>
<dbReference type="CDD" id="cd00165">
    <property type="entry name" value="S4"/>
    <property type="match status" value="1"/>
</dbReference>
<dbReference type="Pfam" id="PF01479">
    <property type="entry name" value="S4"/>
    <property type="match status" value="1"/>
</dbReference>
<dbReference type="Gene3D" id="3.10.290.10">
    <property type="entry name" value="RNA-binding S4 domain"/>
    <property type="match status" value="1"/>
</dbReference>
<dbReference type="PANTHER" id="PTHR47683">
    <property type="entry name" value="PSEUDOURIDINE SYNTHASE FAMILY PROTEIN-RELATED"/>
    <property type="match status" value="1"/>
</dbReference>
<gene>
    <name evidence="5" type="ORF">TOLI1172_LOCUS7285</name>
</gene>
<dbReference type="InterPro" id="IPR006145">
    <property type="entry name" value="PsdUridine_synth_RsuA/RluA"/>
</dbReference>
<dbReference type="GO" id="GO:0006364">
    <property type="term" value="P:rRNA processing"/>
    <property type="evidence" value="ECO:0007669"/>
    <property type="project" value="UniProtKB-ARBA"/>
</dbReference>
<sequence length="321" mass="36003">MAHLDKASVNLLFVPPNPLISTTNPYTAQHSISCLQRPTFVVTFMCHLSDDSSLGSGIRINKCFKSFASRRAADRMVEEGRVHINGILATAGTRVFSGDQVQLDGKHIEWERLTVTAPAETKPFTYLKLWKPVGVVCTTDLKDKNSIMHHMRSAEIASGDRLFPVGRLDSASSGLILLTSDGRLPSAALGSRSGCTKEYLVTVDVPVCEKDLLKLRQGVVITTVAQRDRVRRPLTAMTSPCEVERIGRRQLKFVLKEGRNRQIRKMLGALNYTTLALHRNSFMGITLDPLKYEGEWKDLNKREMDIVRDCLHRYNTRNPIP</sequence>
<evidence type="ECO:0000256" key="1">
    <source>
        <dbReference type="ARBA" id="ARBA00008348"/>
    </source>
</evidence>
<dbReference type="SMART" id="SM00363">
    <property type="entry name" value="S4"/>
    <property type="match status" value="1"/>
</dbReference>
<dbReference type="InterPro" id="IPR018496">
    <property type="entry name" value="PsdUridine_synth_RsuA/RluB_CS"/>
</dbReference>
<reference evidence="5" key="1">
    <citation type="submission" date="2021-01" db="EMBL/GenBank/DDBJ databases">
        <authorList>
            <person name="Corre E."/>
            <person name="Pelletier E."/>
            <person name="Niang G."/>
            <person name="Scheremetjew M."/>
            <person name="Finn R."/>
            <person name="Kale V."/>
            <person name="Holt S."/>
            <person name="Cochrane G."/>
            <person name="Meng A."/>
            <person name="Brown T."/>
            <person name="Cohen L."/>
        </authorList>
    </citation>
    <scope>NUCLEOTIDE SEQUENCE</scope>
    <source>
        <strain evidence="5">CCMP3278</strain>
    </source>
</reference>
<keyword evidence="2" id="KW-0413">Isomerase</keyword>
<name>A0A7S0ZIH2_9RHOD</name>
<feature type="domain" description="RNA-binding S4" evidence="4">
    <location>
        <begin position="58"/>
        <end position="116"/>
    </location>
</feature>
<protein>
    <recommendedName>
        <fullName evidence="4">RNA-binding S4 domain-containing protein</fullName>
    </recommendedName>
</protein>
<accession>A0A7S0ZIH2</accession>
<evidence type="ECO:0000313" key="5">
    <source>
        <dbReference type="EMBL" id="CAD8822889.1"/>
    </source>
</evidence>
<dbReference type="EMBL" id="HBFP01010142">
    <property type="protein sequence ID" value="CAD8822889.1"/>
    <property type="molecule type" value="Transcribed_RNA"/>
</dbReference>
<dbReference type="InterPro" id="IPR002942">
    <property type="entry name" value="S4_RNA-bd"/>
</dbReference>
<dbReference type="InterPro" id="IPR050343">
    <property type="entry name" value="RsuA_PseudoU_synthase"/>
</dbReference>
<dbReference type="SUPFAM" id="SSF55174">
    <property type="entry name" value="Alpha-L RNA-binding motif"/>
    <property type="match status" value="1"/>
</dbReference>
<dbReference type="Gene3D" id="3.30.70.580">
    <property type="entry name" value="Pseudouridine synthase I, catalytic domain, N-terminal subdomain"/>
    <property type="match status" value="1"/>
</dbReference>
<comment type="similarity">
    <text evidence="1">Belongs to the pseudouridine synthase RsuA family.</text>
</comment>
<dbReference type="SUPFAM" id="SSF55120">
    <property type="entry name" value="Pseudouridine synthase"/>
    <property type="match status" value="1"/>
</dbReference>
<dbReference type="Gene3D" id="3.30.70.1560">
    <property type="entry name" value="Alpha-L RNA-binding motif"/>
    <property type="match status" value="1"/>
</dbReference>
<dbReference type="PROSITE" id="PS01149">
    <property type="entry name" value="PSI_RSU"/>
    <property type="match status" value="1"/>
</dbReference>
<organism evidence="5">
    <name type="scientific">Timspurckia oligopyrenoides</name>
    <dbReference type="NCBI Taxonomy" id="708627"/>
    <lineage>
        <taxon>Eukaryota</taxon>
        <taxon>Rhodophyta</taxon>
        <taxon>Bangiophyceae</taxon>
        <taxon>Porphyridiales</taxon>
        <taxon>Porphyridiaceae</taxon>
        <taxon>Timspurckia</taxon>
    </lineage>
</organism>
<dbReference type="InterPro" id="IPR036986">
    <property type="entry name" value="S4_RNA-bd_sf"/>
</dbReference>
<dbReference type="GO" id="GO:0003723">
    <property type="term" value="F:RNA binding"/>
    <property type="evidence" value="ECO:0007669"/>
    <property type="project" value="UniProtKB-KW"/>
</dbReference>
<dbReference type="InterPro" id="IPR042092">
    <property type="entry name" value="PsdUridine_s_RsuA/RluB/E/F_cat"/>
</dbReference>
<evidence type="ECO:0000259" key="4">
    <source>
        <dbReference type="SMART" id="SM00363"/>
    </source>
</evidence>
<keyword evidence="3" id="KW-0694">RNA-binding</keyword>
<dbReference type="GO" id="GO:0009982">
    <property type="term" value="F:pseudouridine synthase activity"/>
    <property type="evidence" value="ECO:0007669"/>
    <property type="project" value="InterPro"/>
</dbReference>
<dbReference type="PANTHER" id="PTHR47683:SF2">
    <property type="entry name" value="RNA-BINDING S4 DOMAIN-CONTAINING PROTEIN"/>
    <property type="match status" value="1"/>
</dbReference>
<evidence type="ECO:0000256" key="3">
    <source>
        <dbReference type="PROSITE-ProRule" id="PRU00182"/>
    </source>
</evidence>
<dbReference type="GO" id="GO:0001522">
    <property type="term" value="P:pseudouridine synthesis"/>
    <property type="evidence" value="ECO:0007669"/>
    <property type="project" value="InterPro"/>
</dbReference>
<dbReference type="PROSITE" id="PS50889">
    <property type="entry name" value="S4"/>
    <property type="match status" value="1"/>
</dbReference>
<dbReference type="InterPro" id="IPR000748">
    <property type="entry name" value="PsdUridine_synth_RsuA/RluB/E/F"/>
</dbReference>
<dbReference type="Pfam" id="PF00849">
    <property type="entry name" value="PseudoU_synth_2"/>
    <property type="match status" value="1"/>
</dbReference>
<dbReference type="InterPro" id="IPR020094">
    <property type="entry name" value="TruA/RsuA/RluB/E/F_N"/>
</dbReference>